<feature type="signal peptide" evidence="2">
    <location>
        <begin position="1"/>
        <end position="25"/>
    </location>
</feature>
<evidence type="ECO:0000259" key="3">
    <source>
        <dbReference type="Pfam" id="PF13731"/>
    </source>
</evidence>
<evidence type="ECO:0000256" key="2">
    <source>
        <dbReference type="SAM" id="SignalP"/>
    </source>
</evidence>
<accession>A0A9W4KUV7</accession>
<dbReference type="RefSeq" id="WP_230301066.1">
    <property type="nucleotide sequence ID" value="NZ_CAKKMG010000008.1"/>
</dbReference>
<proteinExistence type="predicted"/>
<evidence type="ECO:0000313" key="4">
    <source>
        <dbReference type="EMBL" id="CAH0167219.1"/>
    </source>
</evidence>
<evidence type="ECO:0000313" key="5">
    <source>
        <dbReference type="Proteomes" id="UP000789326"/>
    </source>
</evidence>
<dbReference type="EMBL" id="CAKKMG010000008">
    <property type="protein sequence ID" value="CAH0167219.1"/>
    <property type="molecule type" value="Genomic_DNA"/>
</dbReference>
<sequence>MNVKKVLFKGLAATALLVFVTPAFASAVDPTEVLGSENGKGATSHGHITIMPADETTGPTDPIVPSEPDGETGNTGALTIDNVSPLEFNTHQLSGGAVEYSTTTKKTNVQITDIRGTGAGWTLQVSTSPFKDLTDETMILKGATVTLPIGTAVTTPGNVSPAPELREVQLGTDSEVTAPQILMSAQDSKGMGTWVDQFDPSNLKINVPAGNLAGEYVSTLTWSLLDAPQ</sequence>
<feature type="chain" id="PRO_5040830582" description="WxL domain-containing protein" evidence="2">
    <location>
        <begin position="26"/>
        <end position="229"/>
    </location>
</feature>
<dbReference type="InterPro" id="IPR027994">
    <property type="entry name" value="WxL_dom"/>
</dbReference>
<reference evidence="4" key="1">
    <citation type="submission" date="2021-11" db="EMBL/GenBank/DDBJ databases">
        <authorList>
            <person name="Bulgarelli D."/>
        </authorList>
    </citation>
    <scope>NUCLEOTIDE SEQUENCE</scope>
    <source>
        <strain evidence="4">Bi133</strain>
    </source>
</reference>
<name>A0A9W4KUV7_9BACI</name>
<gene>
    <name evidence="4" type="ORF">SRABI133_01091</name>
</gene>
<evidence type="ECO:0000256" key="1">
    <source>
        <dbReference type="SAM" id="MobiDB-lite"/>
    </source>
</evidence>
<dbReference type="AlphaFoldDB" id="A0A9W4KUV7"/>
<feature type="region of interest" description="Disordered" evidence="1">
    <location>
        <begin position="36"/>
        <end position="72"/>
    </location>
</feature>
<feature type="domain" description="WxL" evidence="3">
    <location>
        <begin position="40"/>
        <end position="228"/>
    </location>
</feature>
<organism evidence="4 5">
    <name type="scientific">Peribacillus simplex</name>
    <dbReference type="NCBI Taxonomy" id="1478"/>
    <lineage>
        <taxon>Bacteria</taxon>
        <taxon>Bacillati</taxon>
        <taxon>Bacillota</taxon>
        <taxon>Bacilli</taxon>
        <taxon>Bacillales</taxon>
        <taxon>Bacillaceae</taxon>
        <taxon>Peribacillus</taxon>
    </lineage>
</organism>
<dbReference type="Pfam" id="PF13731">
    <property type="entry name" value="WxL"/>
    <property type="match status" value="1"/>
</dbReference>
<keyword evidence="2" id="KW-0732">Signal</keyword>
<protein>
    <recommendedName>
        <fullName evidence="3">WxL domain-containing protein</fullName>
    </recommendedName>
</protein>
<comment type="caution">
    <text evidence="4">The sequence shown here is derived from an EMBL/GenBank/DDBJ whole genome shotgun (WGS) entry which is preliminary data.</text>
</comment>
<dbReference type="Proteomes" id="UP000789326">
    <property type="component" value="Unassembled WGS sequence"/>
</dbReference>